<dbReference type="RefSeq" id="WP_265383144.1">
    <property type="nucleotide sequence ID" value="NZ_CP110615.1"/>
</dbReference>
<gene>
    <name evidence="1" type="ORF">RHODO2019_00540</name>
</gene>
<proteinExistence type="predicted"/>
<dbReference type="Proteomes" id="UP001164965">
    <property type="component" value="Chromosome"/>
</dbReference>
<dbReference type="EMBL" id="CP110615">
    <property type="protein sequence ID" value="UZJ25038.1"/>
    <property type="molecule type" value="Genomic_DNA"/>
</dbReference>
<reference evidence="1" key="1">
    <citation type="submission" date="2022-10" db="EMBL/GenBank/DDBJ databases">
        <title>Rhodococcus sp.75.</title>
        <authorList>
            <person name="Sun M."/>
        </authorList>
    </citation>
    <scope>NUCLEOTIDE SEQUENCE</scope>
    <source>
        <strain evidence="1">75</strain>
    </source>
</reference>
<evidence type="ECO:0000313" key="2">
    <source>
        <dbReference type="Proteomes" id="UP001164965"/>
    </source>
</evidence>
<name>A0ABY6P0I1_9NOCA</name>
<sequence>MTTTRDAVDEAAFLATVHAQLGVISRSQLIGLGLDDHAIAHRLRQRRWQRVLHRVYAVHTGPLIRPAILEAALLYIGPEGALSHDTAAHEWGMLRAVDDAPVHVTVPYSRSTTPQPATWGPFGLAHPGVVVHRSRAFAHVVVEADPPRTSSADTVLDLAVAELDGRDAARRLVALASAGRVPTGVLLARMELRRPRRHGRLLRETLQLMTDGVQSALEHRYAVDVEAAHRLPRATRQSPVVVDGVTLFEDVDYTASGVPLVVRLDGRKYHSLPGVVFRDRRRDNAAELAGRPRLVYGWDEVAKDPCGVADEVTEVLARGGWTGGARCGRCP</sequence>
<protein>
    <recommendedName>
        <fullName evidence="3">Transcriptional regulator, AbiEi antitoxin, Type IV TA system</fullName>
    </recommendedName>
</protein>
<evidence type="ECO:0000313" key="1">
    <source>
        <dbReference type="EMBL" id="UZJ25038.1"/>
    </source>
</evidence>
<accession>A0ABY6P0I1</accession>
<evidence type="ECO:0008006" key="3">
    <source>
        <dbReference type="Google" id="ProtNLM"/>
    </source>
</evidence>
<keyword evidence="2" id="KW-1185">Reference proteome</keyword>
<organism evidence="1 2">
    <name type="scientific">Rhodococcus antarcticus</name>
    <dbReference type="NCBI Taxonomy" id="2987751"/>
    <lineage>
        <taxon>Bacteria</taxon>
        <taxon>Bacillati</taxon>
        <taxon>Actinomycetota</taxon>
        <taxon>Actinomycetes</taxon>
        <taxon>Mycobacteriales</taxon>
        <taxon>Nocardiaceae</taxon>
        <taxon>Rhodococcus</taxon>
    </lineage>
</organism>